<dbReference type="PIRSF" id="PIRSF009467">
    <property type="entry name" value="Ureas_acces_UreF"/>
    <property type="match status" value="1"/>
</dbReference>
<dbReference type="HAMAP" id="MF_01385">
    <property type="entry name" value="UreF"/>
    <property type="match status" value="1"/>
</dbReference>
<dbReference type="GO" id="GO:0016151">
    <property type="term" value="F:nickel cation binding"/>
    <property type="evidence" value="ECO:0007669"/>
    <property type="project" value="UniProtKB-UniRule"/>
</dbReference>
<dbReference type="Pfam" id="PF01730">
    <property type="entry name" value="UreF"/>
    <property type="match status" value="1"/>
</dbReference>
<evidence type="ECO:0000313" key="5">
    <source>
        <dbReference type="Proteomes" id="UP000028868"/>
    </source>
</evidence>
<name>A0A059NY59_9BACI</name>
<dbReference type="InterPro" id="IPR038277">
    <property type="entry name" value="UreF_sf"/>
</dbReference>
<dbReference type="GO" id="GO:0005737">
    <property type="term" value="C:cytoplasm"/>
    <property type="evidence" value="ECO:0007669"/>
    <property type="project" value="UniProtKB-SubCell"/>
</dbReference>
<evidence type="ECO:0000256" key="3">
    <source>
        <dbReference type="HAMAP-Rule" id="MF_01385"/>
    </source>
</evidence>
<reference evidence="4 5" key="2">
    <citation type="submission" date="2014-05" db="EMBL/GenBank/DDBJ databases">
        <title>Draft genome sequence of Halobacillus karajensis HK-03.</title>
        <authorList>
            <person name="Khelaifia S."/>
            <person name="Croce O."/>
            <person name="Lagier J.C."/>
            <person name="Raoult D."/>
        </authorList>
    </citation>
    <scope>NUCLEOTIDE SEQUENCE [LARGE SCALE GENOMIC DNA]</scope>
    <source>
        <strain evidence="4 5">HD-03</strain>
    </source>
</reference>
<gene>
    <name evidence="3 4" type="primary">ureF</name>
    <name evidence="4" type="ORF">BN983_01156</name>
</gene>
<comment type="caution">
    <text evidence="4">The sequence shown here is derived from an EMBL/GenBank/DDBJ whole genome shotgun (WGS) entry which is preliminary data.</text>
</comment>
<keyword evidence="5" id="KW-1185">Reference proteome</keyword>
<dbReference type="RefSeq" id="WP_035506435.1">
    <property type="nucleotide sequence ID" value="NZ_CCDH010000001.1"/>
</dbReference>
<evidence type="ECO:0000256" key="2">
    <source>
        <dbReference type="ARBA" id="ARBA00023186"/>
    </source>
</evidence>
<comment type="similarity">
    <text evidence="3">Belongs to the UreF family.</text>
</comment>
<evidence type="ECO:0000256" key="1">
    <source>
        <dbReference type="ARBA" id="ARBA00022988"/>
    </source>
</evidence>
<dbReference type="Gene3D" id="1.10.4190.10">
    <property type="entry name" value="Urease accessory protein UreF"/>
    <property type="match status" value="1"/>
</dbReference>
<dbReference type="InterPro" id="IPR002639">
    <property type="entry name" value="UreF"/>
</dbReference>
<evidence type="ECO:0000313" key="4">
    <source>
        <dbReference type="EMBL" id="CDQ22937.1"/>
    </source>
</evidence>
<dbReference type="EMBL" id="CCDI010000001">
    <property type="protein sequence ID" value="CDQ22937.1"/>
    <property type="molecule type" value="Genomic_DNA"/>
</dbReference>
<dbReference type="PANTHER" id="PTHR33620">
    <property type="entry name" value="UREASE ACCESSORY PROTEIN F"/>
    <property type="match status" value="1"/>
</dbReference>
<protein>
    <recommendedName>
        <fullName evidence="3">Urease accessory protein UreF</fullName>
    </recommendedName>
</protein>
<dbReference type="PANTHER" id="PTHR33620:SF1">
    <property type="entry name" value="UREASE ACCESSORY PROTEIN F"/>
    <property type="match status" value="1"/>
</dbReference>
<comment type="function">
    <text evidence="3">Required for maturation of urease via the functional incorporation of the urease nickel metallocenter.</text>
</comment>
<accession>A0A059NY59</accession>
<keyword evidence="1 3" id="KW-0996">Nickel insertion</keyword>
<sequence length="228" mass="25451">MTNGLMPLLQLSDSQFPSGAFSHSFGFETYIQEDVVTGTESFKQALMVFLKKQLIYNDGLACRLAYESIENGSPEDLLEIDHVLFATCVARETREGNRKMGERMAKLFMELYPSTNLSEYLSWIKEKKAYGHPSVVLAAVYHSLDISKKVAVETFLFTNLSSLVQNAVRGIPIGQTDGQRVLVDLQPIVEEAVQIIMNLSSEDLGAGSPGLEIAQMHHERLNVRLFMS</sequence>
<keyword evidence="2 3" id="KW-0143">Chaperone</keyword>
<keyword evidence="3" id="KW-0963">Cytoplasm</keyword>
<proteinExistence type="inferred from homology"/>
<comment type="subcellular location">
    <subcellularLocation>
        <location evidence="3">Cytoplasm</location>
    </subcellularLocation>
</comment>
<dbReference type="Proteomes" id="UP000028868">
    <property type="component" value="Unassembled WGS sequence"/>
</dbReference>
<reference evidence="5" key="1">
    <citation type="submission" date="2014-03" db="EMBL/GenBank/DDBJ databases">
        <authorList>
            <person name="Urmite Genomes U."/>
        </authorList>
    </citation>
    <scope>NUCLEOTIDE SEQUENCE [LARGE SCALE GENOMIC DNA]</scope>
    <source>
        <strain evidence="5">HD-03</strain>
    </source>
</reference>
<organism evidence="4 5">
    <name type="scientific">Halobacillus karajensis</name>
    <dbReference type="NCBI Taxonomy" id="195088"/>
    <lineage>
        <taxon>Bacteria</taxon>
        <taxon>Bacillati</taxon>
        <taxon>Bacillota</taxon>
        <taxon>Bacilli</taxon>
        <taxon>Bacillales</taxon>
        <taxon>Bacillaceae</taxon>
        <taxon>Halobacillus</taxon>
    </lineage>
</organism>
<dbReference type="AlphaFoldDB" id="A0A059NY59"/>
<comment type="subunit">
    <text evidence="3">UreD, UreF and UreG form a complex that acts as a GTP-hydrolysis-dependent molecular chaperone, activating the urease apoprotein by helping to assemble the nickel containing metallocenter of UreC. The UreE protein probably delivers the nickel.</text>
</comment>